<evidence type="ECO:0008006" key="4">
    <source>
        <dbReference type="Google" id="ProtNLM"/>
    </source>
</evidence>
<feature type="compositionally biased region" description="Low complexity" evidence="1">
    <location>
        <begin position="450"/>
        <end position="461"/>
    </location>
</feature>
<gene>
    <name evidence="2" type="ORF">LPJ64_005606</name>
</gene>
<evidence type="ECO:0000313" key="2">
    <source>
        <dbReference type="EMBL" id="KAJ1642558.1"/>
    </source>
</evidence>
<feature type="compositionally biased region" description="Acidic residues" evidence="1">
    <location>
        <begin position="693"/>
        <end position="709"/>
    </location>
</feature>
<dbReference type="Proteomes" id="UP001145021">
    <property type="component" value="Unassembled WGS sequence"/>
</dbReference>
<feature type="compositionally biased region" description="Low complexity" evidence="1">
    <location>
        <begin position="636"/>
        <end position="648"/>
    </location>
</feature>
<feature type="compositionally biased region" description="Acidic residues" evidence="1">
    <location>
        <begin position="384"/>
        <end position="401"/>
    </location>
</feature>
<feature type="region of interest" description="Disordered" evidence="1">
    <location>
        <begin position="424"/>
        <end position="461"/>
    </location>
</feature>
<feature type="region of interest" description="Disordered" evidence="1">
    <location>
        <begin position="242"/>
        <end position="401"/>
    </location>
</feature>
<organism evidence="2 3">
    <name type="scientific">Coemansia asiatica</name>
    <dbReference type="NCBI Taxonomy" id="1052880"/>
    <lineage>
        <taxon>Eukaryota</taxon>
        <taxon>Fungi</taxon>
        <taxon>Fungi incertae sedis</taxon>
        <taxon>Zoopagomycota</taxon>
        <taxon>Kickxellomycotina</taxon>
        <taxon>Kickxellomycetes</taxon>
        <taxon>Kickxellales</taxon>
        <taxon>Kickxellaceae</taxon>
        <taxon>Coemansia</taxon>
    </lineage>
</organism>
<feature type="compositionally biased region" description="Low complexity" evidence="1">
    <location>
        <begin position="424"/>
        <end position="434"/>
    </location>
</feature>
<dbReference type="EMBL" id="JANBOH010000378">
    <property type="protein sequence ID" value="KAJ1642558.1"/>
    <property type="molecule type" value="Genomic_DNA"/>
</dbReference>
<feature type="compositionally biased region" description="Acidic residues" evidence="1">
    <location>
        <begin position="266"/>
        <end position="280"/>
    </location>
</feature>
<reference evidence="2" key="1">
    <citation type="submission" date="2022-07" db="EMBL/GenBank/DDBJ databases">
        <title>Phylogenomic reconstructions and comparative analyses of Kickxellomycotina fungi.</title>
        <authorList>
            <person name="Reynolds N.K."/>
            <person name="Stajich J.E."/>
            <person name="Barry K."/>
            <person name="Grigoriev I.V."/>
            <person name="Crous P."/>
            <person name="Smith M.E."/>
        </authorList>
    </citation>
    <scope>NUCLEOTIDE SEQUENCE</scope>
    <source>
        <strain evidence="2">NBRC 105413</strain>
    </source>
</reference>
<feature type="compositionally biased region" description="Acidic residues" evidence="1">
    <location>
        <begin position="292"/>
        <end position="306"/>
    </location>
</feature>
<feature type="compositionally biased region" description="Low complexity" evidence="1">
    <location>
        <begin position="319"/>
        <end position="334"/>
    </location>
</feature>
<keyword evidence="3" id="KW-1185">Reference proteome</keyword>
<feature type="region of interest" description="Disordered" evidence="1">
    <location>
        <begin position="804"/>
        <end position="825"/>
    </location>
</feature>
<dbReference type="PANTHER" id="PTHR36182:SF1">
    <property type="entry name" value="PROTEIN, PUTATIVE (AFU_ORTHOLOGUE AFUA_6G10930)-RELATED"/>
    <property type="match status" value="1"/>
</dbReference>
<feature type="region of interest" description="Disordered" evidence="1">
    <location>
        <begin position="680"/>
        <end position="766"/>
    </location>
</feature>
<name>A0A9W7XE33_9FUNG</name>
<feature type="compositionally biased region" description="Acidic residues" evidence="1">
    <location>
        <begin position="754"/>
        <end position="766"/>
    </location>
</feature>
<proteinExistence type="predicted"/>
<protein>
    <recommendedName>
        <fullName evidence="4">Chitin-binding type-4 domain-containing protein</fullName>
    </recommendedName>
</protein>
<feature type="compositionally biased region" description="Low complexity" evidence="1">
    <location>
        <begin position="723"/>
        <end position="753"/>
    </location>
</feature>
<feature type="compositionally biased region" description="Acidic residues" evidence="1">
    <location>
        <begin position="335"/>
        <end position="354"/>
    </location>
</feature>
<dbReference type="AlphaFoldDB" id="A0A9W7XE33"/>
<comment type="caution">
    <text evidence="2">The sequence shown here is derived from an EMBL/GenBank/DDBJ whole genome shotgun (WGS) entry which is preliminary data.</text>
</comment>
<sequence>MKQLVARCIPVKDNEAGIDCPDKLPEGEELTDEENYPIYSKEDKVLQPLCKYTTPWPGTKVRWSPGQEVTVKFNSWSVSHSGGHCQFSISYDNGKTFAVIHEVLQYCFVGSKPKDYTEEVSVYDYTFTLPDLPASDTAVFAWTWVAAVGNREFFMNCADIIIENSEFESYTGKNITIANYPGYPTIPEFEMDYDTGLEYYRAPYIQNSTVTPGTTFTSKKSSGGSSPNVESLSDNIESINSSFKQKSPKALNSPEDNNDINSDLVSSDEFEDEEKCDDGSDIQGNTDKNIDENIDNNTDENTDGNTDENIGSDFEYVCDTGDTEATSTEGTEGNTESDDGEYVCDDGNTEDTEGTEGNAESSEIGPTGSDTSEQANGLPVLGDGEPDYACDDEDEDEDTEDVIDILNSIASEHSLTIEIVGNESSNLSSELPSPTSDEASPYSESDIGLESPSPTSEESSSSSSSFVLFEYSSPQSISGSLDSSASSETVQIISSPVLFASSSSEEPLYEEWKDVVDTLEAGSSYTVKFNPNSVSHSGGHCEFSVSYDGGKTFVVLHQELKFCFVGSQPPADTTTNEFSVSQYTFDIPSNLPSADRAIFAWTWVNASGNREFYMNCADVAITGSSSTSYIELAKSNSESNSIENANNSFIDDEDLNKCDLDETDQVEEDSSTDEYEYVCDTGEDTSEGNSETSENESDYEYVCDTDEDTNRDNNQTTDKGETSETPTPTDESSASPSPVESSSSVVASPVMSSDEPELVCDNSEDTSELDANDLVESLVDNMSQQDPSSDSSFAAIIMSSISISDSEASSELSAESSAPVFSTPESTTSESFILFEYSGQETWGMASSPTNSGDIYGPNYVENEHDLGNLDSVTYSGI</sequence>
<feature type="region of interest" description="Disordered" evidence="1">
    <location>
        <begin position="214"/>
        <end position="233"/>
    </location>
</feature>
<evidence type="ECO:0000313" key="3">
    <source>
        <dbReference type="Proteomes" id="UP001145021"/>
    </source>
</evidence>
<dbReference type="PANTHER" id="PTHR36182">
    <property type="entry name" value="PROTEIN, PUTATIVE (AFU_ORTHOLOGUE AFUA_6G10930)-RELATED"/>
    <property type="match status" value="1"/>
</dbReference>
<feature type="region of interest" description="Disordered" evidence="1">
    <location>
        <begin position="636"/>
        <end position="657"/>
    </location>
</feature>
<accession>A0A9W7XE33</accession>
<dbReference type="Gene3D" id="2.70.50.70">
    <property type="match status" value="2"/>
</dbReference>
<evidence type="ECO:0000256" key="1">
    <source>
        <dbReference type="SAM" id="MobiDB-lite"/>
    </source>
</evidence>